<dbReference type="PRINTS" id="PR00120">
    <property type="entry name" value="HATPASE"/>
</dbReference>
<dbReference type="GO" id="GO:0016887">
    <property type="term" value="F:ATP hydrolysis activity"/>
    <property type="evidence" value="ECO:0007669"/>
    <property type="project" value="InterPro"/>
</dbReference>
<dbReference type="InterPro" id="IPR018303">
    <property type="entry name" value="ATPase_P-typ_P_site"/>
</dbReference>
<dbReference type="InterPro" id="IPR044492">
    <property type="entry name" value="P_typ_ATPase_HD_dom"/>
</dbReference>
<feature type="transmembrane region" description="Helical" evidence="15">
    <location>
        <begin position="825"/>
        <end position="849"/>
    </location>
</feature>
<dbReference type="Pfam" id="PF00690">
    <property type="entry name" value="Cation_ATPase_N"/>
    <property type="match status" value="1"/>
</dbReference>
<dbReference type="EMBL" id="SLUK01000014">
    <property type="protein sequence ID" value="TCL41329.1"/>
    <property type="molecule type" value="Genomic_DNA"/>
</dbReference>
<dbReference type="CDD" id="cd02089">
    <property type="entry name" value="P-type_ATPase_Ca_prok"/>
    <property type="match status" value="1"/>
</dbReference>
<evidence type="ECO:0000256" key="8">
    <source>
        <dbReference type="ARBA" id="ARBA00022741"/>
    </source>
</evidence>
<dbReference type="GO" id="GO:0036376">
    <property type="term" value="P:sodium ion export across plasma membrane"/>
    <property type="evidence" value="ECO:0007669"/>
    <property type="project" value="TreeGrafter"/>
</dbReference>
<evidence type="ECO:0000256" key="4">
    <source>
        <dbReference type="ARBA" id="ARBA00022475"/>
    </source>
</evidence>
<evidence type="ECO:0000256" key="9">
    <source>
        <dbReference type="ARBA" id="ARBA00022840"/>
    </source>
</evidence>
<dbReference type="PRINTS" id="PR00119">
    <property type="entry name" value="CATATPASE"/>
</dbReference>
<dbReference type="Gene3D" id="3.40.1110.10">
    <property type="entry name" value="Calcium-transporting ATPase, cytoplasmic domain N"/>
    <property type="match status" value="1"/>
</dbReference>
<dbReference type="InterPro" id="IPR023298">
    <property type="entry name" value="ATPase_P-typ_TM_dom_sf"/>
</dbReference>
<feature type="transmembrane region" description="Helical" evidence="15">
    <location>
        <begin position="861"/>
        <end position="881"/>
    </location>
</feature>
<keyword evidence="5" id="KW-0109">Calcium transport</keyword>
<dbReference type="InterPro" id="IPR004014">
    <property type="entry name" value="ATPase_P-typ_cation-transptr_N"/>
</dbReference>
<feature type="transmembrane region" description="Helical" evidence="15">
    <location>
        <begin position="783"/>
        <end position="804"/>
    </location>
</feature>
<dbReference type="SFLD" id="SFLDF00027">
    <property type="entry name" value="p-type_atpase"/>
    <property type="match status" value="1"/>
</dbReference>
<feature type="compositionally biased region" description="Polar residues" evidence="14">
    <location>
        <begin position="1"/>
        <end position="12"/>
    </location>
</feature>
<dbReference type="SUPFAM" id="SSF56784">
    <property type="entry name" value="HAD-like"/>
    <property type="match status" value="1"/>
</dbReference>
<keyword evidence="4" id="KW-1003">Cell membrane</keyword>
<accession>A0A9X8UHB9</accession>
<dbReference type="InterPro" id="IPR050510">
    <property type="entry name" value="Cation_transp_ATPase_P-type"/>
</dbReference>
<evidence type="ECO:0000313" key="17">
    <source>
        <dbReference type="EMBL" id="TCL41329.1"/>
    </source>
</evidence>
<dbReference type="GO" id="GO:0005388">
    <property type="term" value="F:P-type calcium transporter activity"/>
    <property type="evidence" value="ECO:0007669"/>
    <property type="project" value="UniProtKB-EC"/>
</dbReference>
<dbReference type="GO" id="GO:0046872">
    <property type="term" value="F:metal ion binding"/>
    <property type="evidence" value="ECO:0007669"/>
    <property type="project" value="UniProtKB-KW"/>
</dbReference>
<dbReference type="GO" id="GO:1990573">
    <property type="term" value="P:potassium ion import across plasma membrane"/>
    <property type="evidence" value="ECO:0007669"/>
    <property type="project" value="TreeGrafter"/>
</dbReference>
<keyword evidence="5" id="KW-0813">Transport</keyword>
<dbReference type="GO" id="GO:0006883">
    <property type="term" value="P:intracellular sodium ion homeostasis"/>
    <property type="evidence" value="ECO:0007669"/>
    <property type="project" value="TreeGrafter"/>
</dbReference>
<evidence type="ECO:0000259" key="16">
    <source>
        <dbReference type="SMART" id="SM00831"/>
    </source>
</evidence>
<keyword evidence="7" id="KW-0479">Metal-binding</keyword>
<keyword evidence="12 15" id="KW-0472">Membrane</keyword>
<dbReference type="GO" id="GO:0005886">
    <property type="term" value="C:plasma membrane"/>
    <property type="evidence" value="ECO:0007669"/>
    <property type="project" value="UniProtKB-SubCell"/>
</dbReference>
<dbReference type="FunFam" id="3.40.50.1000:FF:000001">
    <property type="entry name" value="Phospholipid-transporting ATPase IC"/>
    <property type="match status" value="1"/>
</dbReference>
<dbReference type="SMART" id="SM00831">
    <property type="entry name" value="Cation_ATPase_N"/>
    <property type="match status" value="1"/>
</dbReference>
<dbReference type="PROSITE" id="PS00154">
    <property type="entry name" value="ATPASE_E1_E2"/>
    <property type="match status" value="1"/>
</dbReference>
<dbReference type="SFLD" id="SFLDS00003">
    <property type="entry name" value="Haloacid_Dehalogenase"/>
    <property type="match status" value="1"/>
</dbReference>
<feature type="region of interest" description="Disordered" evidence="14">
    <location>
        <begin position="1"/>
        <end position="43"/>
    </location>
</feature>
<reference evidence="17 18" key="1">
    <citation type="submission" date="2019-03" db="EMBL/GenBank/DDBJ databases">
        <title>Genomic Encyclopedia of Type Strains, Phase IV (KMG-IV): sequencing the most valuable type-strain genomes for metagenomic binning, comparative biology and taxonomic classification.</title>
        <authorList>
            <person name="Goeker M."/>
        </authorList>
    </citation>
    <scope>NUCLEOTIDE SEQUENCE [LARGE SCALE GENOMIC DNA]</scope>
    <source>
        <strain evidence="17 18">DSM 100433</strain>
    </source>
</reference>
<keyword evidence="18" id="KW-1185">Reference proteome</keyword>
<dbReference type="RefSeq" id="WP_132085230.1">
    <property type="nucleotide sequence ID" value="NZ_SLUK01000014.1"/>
</dbReference>
<evidence type="ECO:0000256" key="1">
    <source>
        <dbReference type="ARBA" id="ARBA00004651"/>
    </source>
</evidence>
<feature type="transmembrane region" description="Helical" evidence="15">
    <location>
        <begin position="663"/>
        <end position="685"/>
    </location>
</feature>
<keyword evidence="10" id="KW-1278">Translocase</keyword>
<dbReference type="InterPro" id="IPR001757">
    <property type="entry name" value="P_typ_ATPase"/>
</dbReference>
<organism evidence="17 18">
    <name type="scientific">Harryflintia acetispora</name>
    <dbReference type="NCBI Taxonomy" id="1849041"/>
    <lineage>
        <taxon>Bacteria</taxon>
        <taxon>Bacillati</taxon>
        <taxon>Bacillota</taxon>
        <taxon>Clostridia</taxon>
        <taxon>Eubacteriales</taxon>
        <taxon>Oscillospiraceae</taxon>
        <taxon>Harryflintia</taxon>
    </lineage>
</organism>
<dbReference type="InterPro" id="IPR023299">
    <property type="entry name" value="ATPase_P-typ_cyto_dom_N"/>
</dbReference>
<feature type="domain" description="Cation-transporting P-type ATPase N-terminal" evidence="16">
    <location>
        <begin position="1"/>
        <end position="75"/>
    </location>
</feature>
<dbReference type="AlphaFoldDB" id="A0A9X8UHB9"/>
<evidence type="ECO:0000256" key="14">
    <source>
        <dbReference type="SAM" id="MobiDB-lite"/>
    </source>
</evidence>
<feature type="transmembrane region" description="Helical" evidence="15">
    <location>
        <begin position="273"/>
        <end position="295"/>
    </location>
</feature>
<dbReference type="InterPro" id="IPR008250">
    <property type="entry name" value="ATPase_P-typ_transduc_dom_A_sf"/>
</dbReference>
<dbReference type="GO" id="GO:0005524">
    <property type="term" value="F:ATP binding"/>
    <property type="evidence" value="ECO:0007669"/>
    <property type="project" value="UniProtKB-KW"/>
</dbReference>
<comment type="similarity">
    <text evidence="2">Belongs to the cation transport ATPase (P-type) (TC 3.A.3) family. Type IIA subfamily.</text>
</comment>
<feature type="transmembrane region" description="Helical" evidence="15">
    <location>
        <begin position="730"/>
        <end position="756"/>
    </location>
</feature>
<evidence type="ECO:0000256" key="13">
    <source>
        <dbReference type="ARBA" id="ARBA00048694"/>
    </source>
</evidence>
<comment type="catalytic activity">
    <reaction evidence="13">
        <text>Ca(2+)(in) + ATP + H2O = Ca(2+)(out) + ADP + phosphate + H(+)</text>
        <dbReference type="Rhea" id="RHEA:18105"/>
        <dbReference type="ChEBI" id="CHEBI:15377"/>
        <dbReference type="ChEBI" id="CHEBI:15378"/>
        <dbReference type="ChEBI" id="CHEBI:29108"/>
        <dbReference type="ChEBI" id="CHEBI:30616"/>
        <dbReference type="ChEBI" id="CHEBI:43474"/>
        <dbReference type="ChEBI" id="CHEBI:456216"/>
        <dbReference type="EC" id="7.2.2.10"/>
    </reaction>
</comment>
<proteinExistence type="inferred from homology"/>
<dbReference type="Pfam" id="PF13246">
    <property type="entry name" value="Cation_ATPase"/>
    <property type="match status" value="1"/>
</dbReference>
<dbReference type="SUPFAM" id="SSF81653">
    <property type="entry name" value="Calcium ATPase, transduction domain A"/>
    <property type="match status" value="1"/>
</dbReference>
<dbReference type="SFLD" id="SFLDG00002">
    <property type="entry name" value="C1.7:_P-type_atpase_like"/>
    <property type="match status" value="1"/>
</dbReference>
<dbReference type="Gene3D" id="1.20.1110.10">
    <property type="entry name" value="Calcium-transporting ATPase, transmembrane domain"/>
    <property type="match status" value="1"/>
</dbReference>
<dbReference type="FunFam" id="2.70.150.10:FF:000016">
    <property type="entry name" value="Calcium-transporting P-type ATPase putative"/>
    <property type="match status" value="1"/>
</dbReference>
<protein>
    <recommendedName>
        <fullName evidence="3">P-type Ca(2+) transporter</fullName>
        <ecNumber evidence="3">7.2.2.10</ecNumber>
    </recommendedName>
</protein>
<keyword evidence="11 15" id="KW-1133">Transmembrane helix</keyword>
<dbReference type="SUPFAM" id="SSF81665">
    <property type="entry name" value="Calcium ATPase, transmembrane domain M"/>
    <property type="match status" value="1"/>
</dbReference>
<dbReference type="NCBIfam" id="TIGR01494">
    <property type="entry name" value="ATPase_P-type"/>
    <property type="match status" value="3"/>
</dbReference>
<dbReference type="PANTHER" id="PTHR43294">
    <property type="entry name" value="SODIUM/POTASSIUM-TRANSPORTING ATPASE SUBUNIT ALPHA"/>
    <property type="match status" value="1"/>
</dbReference>
<feature type="transmembrane region" description="Helical" evidence="15">
    <location>
        <begin position="55"/>
        <end position="73"/>
    </location>
</feature>
<dbReference type="Pfam" id="PF00689">
    <property type="entry name" value="Cation_ATPase_C"/>
    <property type="match status" value="1"/>
</dbReference>
<name>A0A9X8UHB9_9FIRM</name>
<keyword evidence="6 15" id="KW-0812">Transmembrane</keyword>
<feature type="transmembrane region" description="Helical" evidence="15">
    <location>
        <begin position="691"/>
        <end position="709"/>
    </location>
</feature>
<evidence type="ECO:0000256" key="5">
    <source>
        <dbReference type="ARBA" id="ARBA00022568"/>
    </source>
</evidence>
<evidence type="ECO:0000256" key="11">
    <source>
        <dbReference type="ARBA" id="ARBA00022989"/>
    </source>
</evidence>
<dbReference type="GO" id="GO:1902600">
    <property type="term" value="P:proton transmembrane transport"/>
    <property type="evidence" value="ECO:0007669"/>
    <property type="project" value="TreeGrafter"/>
</dbReference>
<dbReference type="InterPro" id="IPR006068">
    <property type="entry name" value="ATPase_P-typ_cation-transptr_C"/>
</dbReference>
<evidence type="ECO:0000256" key="15">
    <source>
        <dbReference type="SAM" id="Phobius"/>
    </source>
</evidence>
<evidence type="ECO:0000256" key="7">
    <source>
        <dbReference type="ARBA" id="ARBA00022723"/>
    </source>
</evidence>
<dbReference type="InterPro" id="IPR023214">
    <property type="entry name" value="HAD_sf"/>
</dbReference>
<dbReference type="Proteomes" id="UP000294682">
    <property type="component" value="Unassembled WGS sequence"/>
</dbReference>
<dbReference type="SUPFAM" id="SSF81660">
    <property type="entry name" value="Metal cation-transporting ATPase, ATP-binding domain N"/>
    <property type="match status" value="1"/>
</dbReference>
<keyword evidence="9" id="KW-0067">ATP-binding</keyword>
<dbReference type="Gene3D" id="3.40.50.1000">
    <property type="entry name" value="HAD superfamily/HAD-like"/>
    <property type="match status" value="1"/>
</dbReference>
<keyword evidence="5" id="KW-0106">Calcium</keyword>
<evidence type="ECO:0000256" key="6">
    <source>
        <dbReference type="ARBA" id="ARBA00022692"/>
    </source>
</evidence>
<feature type="transmembrane region" description="Helical" evidence="15">
    <location>
        <begin position="79"/>
        <end position="95"/>
    </location>
</feature>
<dbReference type="Gene3D" id="2.70.150.10">
    <property type="entry name" value="Calcium-transporting ATPase, cytoplasmic transduction domain A"/>
    <property type="match status" value="1"/>
</dbReference>
<dbReference type="EC" id="7.2.2.10" evidence="3"/>
<dbReference type="InterPro" id="IPR059000">
    <property type="entry name" value="ATPase_P-type_domA"/>
</dbReference>
<feature type="transmembrane region" description="Helical" evidence="15">
    <location>
        <begin position="240"/>
        <end position="261"/>
    </location>
</feature>
<comment type="caution">
    <text evidence="17">The sequence shown here is derived from an EMBL/GenBank/DDBJ whole genome shotgun (WGS) entry which is preliminary data.</text>
</comment>
<dbReference type="GO" id="GO:0030007">
    <property type="term" value="P:intracellular potassium ion homeostasis"/>
    <property type="evidence" value="ECO:0007669"/>
    <property type="project" value="TreeGrafter"/>
</dbReference>
<evidence type="ECO:0000313" key="18">
    <source>
        <dbReference type="Proteomes" id="UP000294682"/>
    </source>
</evidence>
<evidence type="ECO:0000256" key="12">
    <source>
        <dbReference type="ARBA" id="ARBA00023136"/>
    </source>
</evidence>
<gene>
    <name evidence="17" type="ORF">EDD78_11434</name>
</gene>
<dbReference type="InterPro" id="IPR036412">
    <property type="entry name" value="HAD-like_sf"/>
</dbReference>
<sequence length="890" mass="96592">MYESKSAQSVCQELSVDPRQGLSEQEAQRRLQENGPNELREKKQKSRVQMFLSQLRDPMIYILFAAAAISIFLREWSDALIILMVVLLNAVIGMTQESKAQQALEALKKMSSPQALVRRDGKLCEVPAAGLAVGDVVLLEAGRVVPADLRLLESMSLKVEESALTGESVPAEKDASFVAAGKTALGDRANMAYSSTSVTYGRGEGVVVATGMNTEMGRIASLLEGQKDEMTPLQRRLADLGRLLGILAVVICVLMFGIALIQRRDIPEMLLTAISLAVAAIPEGLPAVVTIVLALGVQRMVKVNTIVRRLPSVETLGAVSVVCSDKTGTLTQNRMTVKSCYLDGELRAATELDDKRDRRFLEGFILCNDASLEGQNRLGDPTELALLDMGARYSLTREGLQRELPRINERAFDSERKMMTTVHRTPGGSVRAYTKGGMDLLLARCDRISERGKTRPITEQDRGRIAGAAAQMARQALRVLALAEREGDESASEENLTFLGLCGMIDPARPEARDAVQVFREAGITTVMITGDHRDTALAIAKDLGIAEREEQCMSGDELDELPQEELNRRIGGLRLFARVSPEHKVRIVKAFQSQGQIVSMTGDGVNDAPSLKAADIGVAMGITGTDVAKGAADMVLTDDNFATIERAVEEGRGIYQNIKKSVLFLLSSNFGEVIAMFCAIAAGLAAPLRAIHILWVNLITDSLPGLALGVDSKDKDIMKDPPRDPKESLFAHGGLALTLFYGVVIAAMTLGAFLYSPIRHLMGAGIPVSFAGIRDMLLQPDILLHAQTYAFVTLGTSQLFHAVGMRNTSRSVFRMNHLENKTMLLAFAVGFVLQIAVTEVPLLSSLFGTAQLSLTEWVDLVLLSLLPLVFHELIVLAKWIKGKAGSRAD</sequence>
<evidence type="ECO:0000256" key="2">
    <source>
        <dbReference type="ARBA" id="ARBA00005675"/>
    </source>
</evidence>
<keyword evidence="8" id="KW-0547">Nucleotide-binding</keyword>
<evidence type="ECO:0000256" key="3">
    <source>
        <dbReference type="ARBA" id="ARBA00012790"/>
    </source>
</evidence>
<keyword evidence="5" id="KW-0406">Ion transport</keyword>
<dbReference type="FunFam" id="3.40.50.1000:FF:000028">
    <property type="entry name" value="Calcium-transporting P-type ATPase, putative"/>
    <property type="match status" value="1"/>
</dbReference>
<comment type="subcellular location">
    <subcellularLocation>
        <location evidence="1">Cell membrane</location>
        <topology evidence="1">Multi-pass membrane protein</topology>
    </subcellularLocation>
</comment>
<dbReference type="PANTHER" id="PTHR43294:SF20">
    <property type="entry name" value="P-TYPE ATPASE"/>
    <property type="match status" value="1"/>
</dbReference>
<evidence type="ECO:0000256" key="10">
    <source>
        <dbReference type="ARBA" id="ARBA00022967"/>
    </source>
</evidence>
<dbReference type="GO" id="GO:0005391">
    <property type="term" value="F:P-type sodium:potassium-exchanging transporter activity"/>
    <property type="evidence" value="ECO:0007669"/>
    <property type="project" value="TreeGrafter"/>
</dbReference>
<dbReference type="Pfam" id="PF00122">
    <property type="entry name" value="E1-E2_ATPase"/>
    <property type="match status" value="1"/>
</dbReference>